<dbReference type="Proteomes" id="UP001205748">
    <property type="component" value="Unassembled WGS sequence"/>
</dbReference>
<evidence type="ECO:0000256" key="1">
    <source>
        <dbReference type="SAM" id="Phobius"/>
    </source>
</evidence>
<name>A0AAE3KZ72_9FIRM</name>
<keyword evidence="1" id="KW-1133">Transmembrane helix</keyword>
<sequence>MKKHYISFFIIVTLVAIGILSFVIIQNKAIENQPKKAKLVMDIGGRRNGEWGKYDIFTTQRKA</sequence>
<protein>
    <submittedName>
        <fullName evidence="2">Uncharacterized protein</fullName>
    </submittedName>
</protein>
<gene>
    <name evidence="2" type="ORF">NSA47_02185</name>
</gene>
<reference evidence="2" key="1">
    <citation type="submission" date="2022-07" db="EMBL/GenBank/DDBJ databases">
        <title>Enhanced cultured diversity of the mouse gut microbiota enables custom-made synthetic communities.</title>
        <authorList>
            <person name="Afrizal A."/>
        </authorList>
    </citation>
    <scope>NUCLEOTIDE SEQUENCE</scope>
    <source>
        <strain evidence="2">DSM 28593</strain>
    </source>
</reference>
<evidence type="ECO:0000313" key="2">
    <source>
        <dbReference type="EMBL" id="MCR1897797.1"/>
    </source>
</evidence>
<feature type="transmembrane region" description="Helical" evidence="1">
    <location>
        <begin position="6"/>
        <end position="25"/>
    </location>
</feature>
<keyword evidence="1" id="KW-0812">Transmembrane</keyword>
<dbReference type="AlphaFoldDB" id="A0AAE3KZ72"/>
<organism evidence="2 3">
    <name type="scientific">Irregularibacter muris</name>
    <dbReference type="NCBI Taxonomy" id="1796619"/>
    <lineage>
        <taxon>Bacteria</taxon>
        <taxon>Bacillati</taxon>
        <taxon>Bacillota</taxon>
        <taxon>Clostridia</taxon>
        <taxon>Eubacteriales</taxon>
        <taxon>Eubacteriaceae</taxon>
        <taxon>Irregularibacter</taxon>
    </lineage>
</organism>
<keyword evidence="3" id="KW-1185">Reference proteome</keyword>
<comment type="caution">
    <text evidence="2">The sequence shown here is derived from an EMBL/GenBank/DDBJ whole genome shotgun (WGS) entry which is preliminary data.</text>
</comment>
<dbReference type="EMBL" id="JANKAS010000001">
    <property type="protein sequence ID" value="MCR1897797.1"/>
    <property type="molecule type" value="Genomic_DNA"/>
</dbReference>
<keyword evidence="1" id="KW-0472">Membrane</keyword>
<dbReference type="RefSeq" id="WP_257529221.1">
    <property type="nucleotide sequence ID" value="NZ_JANKAS010000001.1"/>
</dbReference>
<accession>A0AAE3KZ72</accession>
<proteinExistence type="predicted"/>
<evidence type="ECO:0000313" key="3">
    <source>
        <dbReference type="Proteomes" id="UP001205748"/>
    </source>
</evidence>